<reference evidence="2 3" key="1">
    <citation type="submission" date="2014-07" db="EMBL/GenBank/DDBJ databases">
        <title>Expanding our view of genomic diversity in Candidatus Accumulibacter clades.</title>
        <authorList>
            <person name="Skennerton C.T."/>
            <person name="Barr J.J."/>
            <person name="Slater F.R."/>
            <person name="Bond P.L."/>
            <person name="Tyson G.W."/>
        </authorList>
    </citation>
    <scope>NUCLEOTIDE SEQUENCE [LARGE SCALE GENOMIC DNA]</scope>
    <source>
        <strain evidence="3">SK-01</strain>
    </source>
</reference>
<evidence type="ECO:0000313" key="2">
    <source>
        <dbReference type="EMBL" id="KFB66525.1"/>
    </source>
</evidence>
<sequence>MTSSLIFSLKVQAFRSFQEEARLDICPLTLLYGFNQAGKSSLLRLLVLLADSLQDGAGPLDLQCPALRGATFKELGWLGTNPALSPWITLVAPEVTTEPTLKVQFADDDGLVVNRLHLVPGAGDKFLVDLDGAVVRDGNGIEAEYAGQYRGQDWSGRLKFVSLFPDGLPEQAKELSAQVRKALDPLQRIQWLHANRTGEGTDETRRARCCRASGADLPLVLSASQEEQAVLEATSRWLSQQDGMGNEIALRRMSSGQRQLVHRASGREELPLHLAGEGLRALLPILLSATWAETKSPTAPSLLALEEPEAYLHPTLQVALFDRLLETVRAGIPVVLETHSVYLLRAMQLAVLDGRLQSGQVALHWIEQRANGAGSVTRVDVKSDATLTGWRPDLFEKEQELAHRILDLRWKKTGGG</sequence>
<dbReference type="Proteomes" id="UP000019812">
    <property type="component" value="Unassembled WGS sequence"/>
</dbReference>
<organism evidence="2 3">
    <name type="scientific">Candidatus Accumulibacter vicinus</name>
    <dbReference type="NCBI Taxonomy" id="2954382"/>
    <lineage>
        <taxon>Bacteria</taxon>
        <taxon>Pseudomonadati</taxon>
        <taxon>Pseudomonadota</taxon>
        <taxon>Betaproteobacteria</taxon>
        <taxon>Candidatus Accumulibacter</taxon>
    </lineage>
</organism>
<dbReference type="Gene3D" id="3.40.50.300">
    <property type="entry name" value="P-loop containing nucleotide triphosphate hydrolases"/>
    <property type="match status" value="1"/>
</dbReference>
<dbReference type="SUPFAM" id="SSF52540">
    <property type="entry name" value="P-loop containing nucleoside triphosphate hydrolases"/>
    <property type="match status" value="1"/>
</dbReference>
<dbReference type="Pfam" id="PF13175">
    <property type="entry name" value="AAA_15"/>
    <property type="match status" value="1"/>
</dbReference>
<feature type="domain" description="Endonuclease GajA/Old nuclease/RecF-like AAA" evidence="1">
    <location>
        <begin position="254"/>
        <end position="343"/>
    </location>
</feature>
<dbReference type="InterPro" id="IPR051396">
    <property type="entry name" value="Bact_Antivir_Def_Nuclease"/>
</dbReference>
<dbReference type="PANTHER" id="PTHR43581:SF2">
    <property type="entry name" value="EXCINUCLEASE ATPASE SUBUNIT"/>
    <property type="match status" value="1"/>
</dbReference>
<dbReference type="STRING" id="1457154.CAPSK01_004204"/>
<accession>A0A084XVN1</accession>
<evidence type="ECO:0000313" key="3">
    <source>
        <dbReference type="Proteomes" id="UP000019812"/>
    </source>
</evidence>
<dbReference type="PANTHER" id="PTHR43581">
    <property type="entry name" value="ATP/GTP PHOSPHATASE"/>
    <property type="match status" value="1"/>
</dbReference>
<evidence type="ECO:0000259" key="1">
    <source>
        <dbReference type="Pfam" id="PF13175"/>
    </source>
</evidence>
<dbReference type="InterPro" id="IPR041685">
    <property type="entry name" value="AAA_GajA/Old/RecF-like"/>
</dbReference>
<proteinExistence type="predicted"/>
<dbReference type="EMBL" id="JDSS02000042">
    <property type="protein sequence ID" value="KFB66525.1"/>
    <property type="molecule type" value="Genomic_DNA"/>
</dbReference>
<name>A0A084XVN1_9PROT</name>
<protein>
    <recommendedName>
        <fullName evidence="1">Endonuclease GajA/Old nuclease/RecF-like AAA domain-containing protein</fullName>
    </recommendedName>
</protein>
<dbReference type="InterPro" id="IPR027417">
    <property type="entry name" value="P-loop_NTPase"/>
</dbReference>
<gene>
    <name evidence="2" type="ORF">CAPSK01_004204</name>
</gene>
<dbReference type="AlphaFoldDB" id="A0A084XVN1"/>
<comment type="caution">
    <text evidence="2">The sequence shown here is derived from an EMBL/GenBank/DDBJ whole genome shotgun (WGS) entry which is preliminary data.</text>
</comment>